<organism evidence="3 4">
    <name type="scientific">Pseudaquabacterium pictum</name>
    <dbReference type="NCBI Taxonomy" id="2315236"/>
    <lineage>
        <taxon>Bacteria</taxon>
        <taxon>Pseudomonadati</taxon>
        <taxon>Pseudomonadota</taxon>
        <taxon>Betaproteobacteria</taxon>
        <taxon>Burkholderiales</taxon>
        <taxon>Sphaerotilaceae</taxon>
        <taxon>Pseudaquabacterium</taxon>
    </lineage>
</organism>
<sequence>MATKRSGPTLAALNAQIAALQAQADALRKKEVSEVVAKIKDAISHYGLTAADLGLATGARKIAKLPAAGGDKPASKRRKKAGPKPAARTVKFKDDQGNTWGGMGKRPAWFKAALASGKTPEELLAKS</sequence>
<feature type="domain" description="DNA-binding protein H-NS-like C-terminal" evidence="2">
    <location>
        <begin position="82"/>
        <end position="125"/>
    </location>
</feature>
<dbReference type="Gene3D" id="4.10.430.10">
    <property type="entry name" value="Histone-like protein H-NS, C-terminal domain"/>
    <property type="match status" value="1"/>
</dbReference>
<dbReference type="RefSeq" id="WP_137735230.1">
    <property type="nucleotide sequence ID" value="NZ_BJCL01000017.1"/>
</dbReference>
<feature type="region of interest" description="Disordered" evidence="1">
    <location>
        <begin position="65"/>
        <end position="101"/>
    </location>
</feature>
<evidence type="ECO:0000313" key="4">
    <source>
        <dbReference type="Proteomes" id="UP000301751"/>
    </source>
</evidence>
<dbReference type="AlphaFoldDB" id="A0A480AW21"/>
<evidence type="ECO:0000313" key="3">
    <source>
        <dbReference type="EMBL" id="GCL65523.1"/>
    </source>
</evidence>
<dbReference type="Proteomes" id="UP000301751">
    <property type="component" value="Unassembled WGS sequence"/>
</dbReference>
<dbReference type="EMBL" id="BJCL01000017">
    <property type="protein sequence ID" value="GCL65523.1"/>
    <property type="molecule type" value="Genomic_DNA"/>
</dbReference>
<dbReference type="OrthoDB" id="5297879at2"/>
<evidence type="ECO:0000259" key="2">
    <source>
        <dbReference type="SMART" id="SM00528"/>
    </source>
</evidence>
<dbReference type="InterPro" id="IPR037150">
    <property type="entry name" value="H-NS_C_dom_sf"/>
</dbReference>
<dbReference type="Pfam" id="PF00816">
    <property type="entry name" value="Histone_HNS"/>
    <property type="match status" value="1"/>
</dbReference>
<dbReference type="SUPFAM" id="SSF81273">
    <property type="entry name" value="H-NS histone-like proteins"/>
    <property type="match status" value="1"/>
</dbReference>
<dbReference type="InterPro" id="IPR027444">
    <property type="entry name" value="H-NS_C_dom"/>
</dbReference>
<dbReference type="GO" id="GO:0003677">
    <property type="term" value="F:DNA binding"/>
    <property type="evidence" value="ECO:0007669"/>
    <property type="project" value="InterPro"/>
</dbReference>
<evidence type="ECO:0000256" key="1">
    <source>
        <dbReference type="SAM" id="MobiDB-lite"/>
    </source>
</evidence>
<gene>
    <name evidence="3" type="ORF">AQPW35_46040</name>
</gene>
<protein>
    <recommendedName>
        <fullName evidence="2">DNA-binding protein H-NS-like C-terminal domain-containing protein</fullName>
    </recommendedName>
</protein>
<reference evidence="4" key="1">
    <citation type="submission" date="2019-03" db="EMBL/GenBank/DDBJ databases">
        <title>Aquabacterium pictum sp.nov., the first bacteriochlorophyll a-containing freshwater bacterium in the genus Aquabacterium of the class Betaproteobacteria.</title>
        <authorList>
            <person name="Hirose S."/>
            <person name="Tank M."/>
            <person name="Hara E."/>
            <person name="Tamaki H."/>
            <person name="Takaichi S."/>
            <person name="Haruta S."/>
            <person name="Hanada S."/>
        </authorList>
    </citation>
    <scope>NUCLEOTIDE SEQUENCE [LARGE SCALE GENOMIC DNA]</scope>
    <source>
        <strain evidence="4">W35</strain>
    </source>
</reference>
<dbReference type="SMART" id="SM00528">
    <property type="entry name" value="HNS"/>
    <property type="match status" value="1"/>
</dbReference>
<comment type="caution">
    <text evidence="3">The sequence shown here is derived from an EMBL/GenBank/DDBJ whole genome shotgun (WGS) entry which is preliminary data.</text>
</comment>
<keyword evidence="4" id="KW-1185">Reference proteome</keyword>
<name>A0A480AW21_9BURK</name>
<accession>A0A480AW21</accession>
<proteinExistence type="predicted"/>